<proteinExistence type="predicted"/>
<evidence type="ECO:0000313" key="2">
    <source>
        <dbReference type="Proteomes" id="UP000543005"/>
    </source>
</evidence>
<name>A0A842FVT6_9LIST</name>
<comment type="caution">
    <text evidence="1">The sequence shown here is derived from an EMBL/GenBank/DDBJ whole genome shotgun (WGS) entry which is preliminary data.</text>
</comment>
<dbReference type="EMBL" id="JAARZT010000043">
    <property type="protein sequence ID" value="MBC2294748.1"/>
    <property type="molecule type" value="Genomic_DNA"/>
</dbReference>
<dbReference type="RefSeq" id="WP_185630075.1">
    <property type="nucleotide sequence ID" value="NZ_JAARZT010000043.1"/>
</dbReference>
<evidence type="ECO:0000313" key="1">
    <source>
        <dbReference type="EMBL" id="MBC2294748.1"/>
    </source>
</evidence>
<dbReference type="AlphaFoldDB" id="A0A842FVT6"/>
<organism evidence="1 2">
    <name type="scientific">Listeria booriae</name>
    <dbReference type="NCBI Taxonomy" id="1552123"/>
    <lineage>
        <taxon>Bacteria</taxon>
        <taxon>Bacillati</taxon>
        <taxon>Bacillota</taxon>
        <taxon>Bacilli</taxon>
        <taxon>Bacillales</taxon>
        <taxon>Listeriaceae</taxon>
        <taxon>Listeria</taxon>
    </lineage>
</organism>
<reference evidence="1 2" key="1">
    <citation type="submission" date="2020-03" db="EMBL/GenBank/DDBJ databases">
        <title>Soil Listeria distribution.</title>
        <authorList>
            <person name="Liao J."/>
            <person name="Wiedmann M."/>
        </authorList>
    </citation>
    <scope>NUCLEOTIDE SEQUENCE [LARGE SCALE GENOMIC DNA]</scope>
    <source>
        <strain evidence="1 2">FSL L7-0051</strain>
    </source>
</reference>
<gene>
    <name evidence="1" type="ORF">HCC36_16110</name>
</gene>
<dbReference type="Proteomes" id="UP000543005">
    <property type="component" value="Unassembled WGS sequence"/>
</dbReference>
<sequence length="88" mass="10533">MQNVRLNDFVEKWNCISAKKISEVEALDMIKERMDSFEWQDGVRLRHHVYLSKEQMLPDLHFISDARFSFWFGLHNGKKTVEYTGCNH</sequence>
<accession>A0A842FVT6</accession>
<protein>
    <submittedName>
        <fullName evidence="1">Uncharacterized protein</fullName>
    </submittedName>
</protein>